<evidence type="ECO:0000313" key="1">
    <source>
        <dbReference type="EMBL" id="GIQ71494.1"/>
    </source>
</evidence>
<organism evidence="1 2">
    <name type="scientific">Xylanibacillus composti</name>
    <dbReference type="NCBI Taxonomy" id="1572762"/>
    <lineage>
        <taxon>Bacteria</taxon>
        <taxon>Bacillati</taxon>
        <taxon>Bacillota</taxon>
        <taxon>Bacilli</taxon>
        <taxon>Bacillales</taxon>
        <taxon>Paenibacillaceae</taxon>
        <taxon>Xylanibacillus</taxon>
    </lineage>
</organism>
<comment type="caution">
    <text evidence="1">The sequence shown here is derived from an EMBL/GenBank/DDBJ whole genome shotgun (WGS) entry which is preliminary data.</text>
</comment>
<evidence type="ECO:0000313" key="2">
    <source>
        <dbReference type="Proteomes" id="UP000677918"/>
    </source>
</evidence>
<name>A0A8J4M435_9BACL</name>
<sequence>MGLMNLRFVAEALGASIHYDQDTQTITVSISPLANGSLKENRQEEHTAIQFIRNLLTEKKINRQKSWRLPFQLKCTSYLKK</sequence>
<dbReference type="AlphaFoldDB" id="A0A8J4M435"/>
<keyword evidence="2" id="KW-1185">Reference proteome</keyword>
<protein>
    <recommendedName>
        <fullName evidence="3">Copper amine oxidase-like N-terminal domain-containing protein</fullName>
    </recommendedName>
</protein>
<dbReference type="Gene3D" id="3.30.457.10">
    <property type="entry name" value="Copper amine oxidase-like, N-terminal domain"/>
    <property type="match status" value="1"/>
</dbReference>
<proteinExistence type="predicted"/>
<accession>A0A8J4M435</accession>
<reference evidence="1" key="1">
    <citation type="submission" date="2021-04" db="EMBL/GenBank/DDBJ databases">
        <title>Draft genome sequence of Xylanibacillus composti strain K13.</title>
        <authorList>
            <person name="Uke A."/>
            <person name="Chhe C."/>
            <person name="Baramee S."/>
            <person name="Kosugi A."/>
        </authorList>
    </citation>
    <scope>NUCLEOTIDE SEQUENCE</scope>
    <source>
        <strain evidence="1">K13</strain>
    </source>
</reference>
<dbReference type="InterPro" id="IPR036582">
    <property type="entry name" value="Mao_N_sf"/>
</dbReference>
<gene>
    <name evidence="1" type="ORF">XYCOK13_43180</name>
</gene>
<evidence type="ECO:0008006" key="3">
    <source>
        <dbReference type="Google" id="ProtNLM"/>
    </source>
</evidence>
<dbReference type="Proteomes" id="UP000677918">
    <property type="component" value="Unassembled WGS sequence"/>
</dbReference>
<dbReference type="EMBL" id="BOVK01000096">
    <property type="protein sequence ID" value="GIQ71494.1"/>
    <property type="molecule type" value="Genomic_DNA"/>
</dbReference>